<accession>A0A6A6H0M0</accession>
<reference evidence="1" key="1">
    <citation type="journal article" date="2020" name="Stud. Mycol.">
        <title>101 Dothideomycetes genomes: a test case for predicting lifestyles and emergence of pathogens.</title>
        <authorList>
            <person name="Haridas S."/>
            <person name="Albert R."/>
            <person name="Binder M."/>
            <person name="Bloem J."/>
            <person name="Labutti K."/>
            <person name="Salamov A."/>
            <person name="Andreopoulos B."/>
            <person name="Baker S."/>
            <person name="Barry K."/>
            <person name="Bills G."/>
            <person name="Bluhm B."/>
            <person name="Cannon C."/>
            <person name="Castanera R."/>
            <person name="Culley D."/>
            <person name="Daum C."/>
            <person name="Ezra D."/>
            <person name="Gonzalez J."/>
            <person name="Henrissat B."/>
            <person name="Kuo A."/>
            <person name="Liang C."/>
            <person name="Lipzen A."/>
            <person name="Lutzoni F."/>
            <person name="Magnuson J."/>
            <person name="Mondo S."/>
            <person name="Nolan M."/>
            <person name="Ohm R."/>
            <person name="Pangilinan J."/>
            <person name="Park H.-J."/>
            <person name="Ramirez L."/>
            <person name="Alfaro M."/>
            <person name="Sun H."/>
            <person name="Tritt A."/>
            <person name="Yoshinaga Y."/>
            <person name="Zwiers L.-H."/>
            <person name="Turgeon B."/>
            <person name="Goodwin S."/>
            <person name="Spatafora J."/>
            <person name="Crous P."/>
            <person name="Grigoriev I."/>
        </authorList>
    </citation>
    <scope>NUCLEOTIDE SEQUENCE</scope>
    <source>
        <strain evidence="1">Tuck. ex Michener</strain>
    </source>
</reference>
<name>A0A6A6H0M0_VIRVR</name>
<dbReference type="AlphaFoldDB" id="A0A6A6H0M0"/>
<protein>
    <submittedName>
        <fullName evidence="1">Uncharacterized protein</fullName>
    </submittedName>
</protein>
<gene>
    <name evidence="1" type="ORF">EV356DRAFT_506659</name>
</gene>
<sequence>MRSSDWKLPMSFILERRDGSSPVLRRLRLMSKGNIDVAGILLRWHIRRRYSVRKNILVLLGSCSQCCKYREGVRTC</sequence>
<keyword evidence="2" id="KW-1185">Reference proteome</keyword>
<evidence type="ECO:0000313" key="1">
    <source>
        <dbReference type="EMBL" id="KAF2231624.1"/>
    </source>
</evidence>
<evidence type="ECO:0000313" key="2">
    <source>
        <dbReference type="Proteomes" id="UP000800092"/>
    </source>
</evidence>
<organism evidence="1 2">
    <name type="scientific">Viridothelium virens</name>
    <name type="common">Speckled blister lichen</name>
    <name type="synonym">Trypethelium virens</name>
    <dbReference type="NCBI Taxonomy" id="1048519"/>
    <lineage>
        <taxon>Eukaryota</taxon>
        <taxon>Fungi</taxon>
        <taxon>Dikarya</taxon>
        <taxon>Ascomycota</taxon>
        <taxon>Pezizomycotina</taxon>
        <taxon>Dothideomycetes</taxon>
        <taxon>Dothideomycetes incertae sedis</taxon>
        <taxon>Trypetheliales</taxon>
        <taxon>Trypetheliaceae</taxon>
        <taxon>Viridothelium</taxon>
    </lineage>
</organism>
<dbReference type="Proteomes" id="UP000800092">
    <property type="component" value="Unassembled WGS sequence"/>
</dbReference>
<dbReference type="EMBL" id="ML991824">
    <property type="protein sequence ID" value="KAF2231624.1"/>
    <property type="molecule type" value="Genomic_DNA"/>
</dbReference>
<proteinExistence type="predicted"/>